<comment type="caution">
    <text evidence="5">The sequence shown here is derived from an EMBL/GenBank/DDBJ whole genome shotgun (WGS) entry which is preliminary data.</text>
</comment>
<gene>
    <name evidence="5" type="primary">pcaG</name>
    <name evidence="5" type="ORF">CKJ80_09440</name>
</gene>
<dbReference type="InterPro" id="IPR000627">
    <property type="entry name" value="Intradiol_dOase_C"/>
</dbReference>
<evidence type="ECO:0000256" key="3">
    <source>
        <dbReference type="ARBA" id="ARBA00023002"/>
    </source>
</evidence>
<name>A0AB36RKH3_9CORY</name>
<evidence type="ECO:0000256" key="2">
    <source>
        <dbReference type="ARBA" id="ARBA00022964"/>
    </source>
</evidence>
<dbReference type="NCBIfam" id="TIGR02423">
    <property type="entry name" value="protocat_alph"/>
    <property type="match status" value="1"/>
</dbReference>
<feature type="domain" description="Intradiol ring-cleavage dioxygenases" evidence="4">
    <location>
        <begin position="39"/>
        <end position="193"/>
    </location>
</feature>
<accession>A0AB36RKH3</accession>
<protein>
    <submittedName>
        <fullName evidence="5">Protocatechuate 3,4-dioxygenase subunit alpha</fullName>
    </submittedName>
</protein>
<dbReference type="InterPro" id="IPR012786">
    <property type="entry name" value="Protocat_dOase_a"/>
</dbReference>
<sequence>MRIDKNADGPFRYGDPKAKDQDEAEFGIMPSQTVGPYVHIGLTRDGAEVLVEDKNAGDAIEVSITTVDGNGDPIADAMVEVWQPNGEGLFNSETDPRVGENASADGFRGLGRGFADESGTATFYTVLPGALEQIDEFEAEAPHLKIGLFARGILERLYTRLYFPEFKEANAADPVLNQVDSPRRDLLVAEKTERGYHLEVRVQDEDPTRETPFFGIVGKES</sequence>
<dbReference type="RefSeq" id="WP_095555515.1">
    <property type="nucleotide sequence ID" value="NZ_NSGP01000014.1"/>
</dbReference>
<dbReference type="PANTHER" id="PTHR33711">
    <property type="entry name" value="DIOXYGENASE, PUTATIVE (AFU_ORTHOLOGUE AFUA_2G02910)-RELATED"/>
    <property type="match status" value="1"/>
</dbReference>
<dbReference type="SUPFAM" id="SSF49482">
    <property type="entry name" value="Aromatic compound dioxygenase"/>
    <property type="match status" value="1"/>
</dbReference>
<dbReference type="GO" id="GO:0008199">
    <property type="term" value="F:ferric iron binding"/>
    <property type="evidence" value="ECO:0007669"/>
    <property type="project" value="InterPro"/>
</dbReference>
<evidence type="ECO:0000313" key="6">
    <source>
        <dbReference type="Proteomes" id="UP000218041"/>
    </source>
</evidence>
<keyword evidence="2" id="KW-0223">Dioxygenase</keyword>
<evidence type="ECO:0000259" key="4">
    <source>
        <dbReference type="Pfam" id="PF00775"/>
    </source>
</evidence>
<reference evidence="5 6" key="1">
    <citation type="submission" date="2017-08" db="EMBL/GenBank/DDBJ databases">
        <title>Whole genome sequences of 6 clinical strains closest to Corynebacterium imitans.</title>
        <authorList>
            <person name="Bernier A.-M."/>
            <person name="Burdz T."/>
            <person name="Bernard K."/>
        </authorList>
    </citation>
    <scope>NUCLEOTIDE SEQUENCE [LARGE SCALE GENOMIC DNA]</scope>
    <source>
        <strain evidence="5 6">NML92-0415</strain>
    </source>
</reference>
<organism evidence="5 6">
    <name type="scientific">Corynebacterium hadale</name>
    <dbReference type="NCBI Taxonomy" id="2026255"/>
    <lineage>
        <taxon>Bacteria</taxon>
        <taxon>Bacillati</taxon>
        <taxon>Actinomycetota</taxon>
        <taxon>Actinomycetes</taxon>
        <taxon>Mycobacteriales</taxon>
        <taxon>Corynebacteriaceae</taxon>
        <taxon>Corynebacterium</taxon>
    </lineage>
</organism>
<proteinExistence type="inferred from homology"/>
<dbReference type="EMBL" id="NSGP01000014">
    <property type="protein sequence ID" value="PAT09795.1"/>
    <property type="molecule type" value="Genomic_DNA"/>
</dbReference>
<dbReference type="GO" id="GO:0018578">
    <property type="term" value="F:protocatechuate 3,4-dioxygenase activity"/>
    <property type="evidence" value="ECO:0007669"/>
    <property type="project" value="InterPro"/>
</dbReference>
<dbReference type="PANTHER" id="PTHR33711:SF9">
    <property type="entry name" value="PROTOCATECHUATE 3,4-DIOXYGENASE ALPHA CHAIN"/>
    <property type="match status" value="1"/>
</dbReference>
<evidence type="ECO:0000256" key="1">
    <source>
        <dbReference type="ARBA" id="ARBA00007825"/>
    </source>
</evidence>
<dbReference type="AlphaFoldDB" id="A0AB36RKH3"/>
<comment type="similarity">
    <text evidence="1">Belongs to the intradiol ring-cleavage dioxygenase family.</text>
</comment>
<dbReference type="Gene3D" id="2.60.130.10">
    <property type="entry name" value="Aromatic compound dioxygenase"/>
    <property type="match status" value="1"/>
</dbReference>
<dbReference type="InterPro" id="IPR015889">
    <property type="entry name" value="Intradiol_dOase_core"/>
</dbReference>
<dbReference type="Proteomes" id="UP000218041">
    <property type="component" value="Unassembled WGS sequence"/>
</dbReference>
<keyword evidence="3" id="KW-0560">Oxidoreductase</keyword>
<dbReference type="Pfam" id="PF00775">
    <property type="entry name" value="Dioxygenase_C"/>
    <property type="match status" value="1"/>
</dbReference>
<dbReference type="InterPro" id="IPR050770">
    <property type="entry name" value="Intradiol_RC_Dioxygenase"/>
</dbReference>
<evidence type="ECO:0000313" key="5">
    <source>
        <dbReference type="EMBL" id="PAT09795.1"/>
    </source>
</evidence>